<sequence>MLSPKQLAQLLGVPIGTVYDWNHDGTGPRYARVGKHVRYSIPDIEAWLAARHVDRSDRRGAA</sequence>
<dbReference type="SUPFAM" id="SSF46955">
    <property type="entry name" value="Putative DNA-binding domain"/>
    <property type="match status" value="1"/>
</dbReference>
<dbReference type="RefSeq" id="WP_318101861.1">
    <property type="nucleotide sequence ID" value="NZ_CP137573.1"/>
</dbReference>
<evidence type="ECO:0000313" key="3">
    <source>
        <dbReference type="Proteomes" id="UP001301731"/>
    </source>
</evidence>
<evidence type="ECO:0000259" key="1">
    <source>
        <dbReference type="Pfam" id="PF12728"/>
    </source>
</evidence>
<keyword evidence="3" id="KW-1185">Reference proteome</keyword>
<dbReference type="InterPro" id="IPR041657">
    <property type="entry name" value="HTH_17"/>
</dbReference>
<dbReference type="Pfam" id="PF12728">
    <property type="entry name" value="HTH_17"/>
    <property type="match status" value="1"/>
</dbReference>
<dbReference type="InterPro" id="IPR010093">
    <property type="entry name" value="SinI_DNA-bd"/>
</dbReference>
<dbReference type="Proteomes" id="UP001301731">
    <property type="component" value="Chromosome"/>
</dbReference>
<dbReference type="InterPro" id="IPR009061">
    <property type="entry name" value="DNA-bd_dom_put_sf"/>
</dbReference>
<reference evidence="2 3" key="1">
    <citation type="submission" date="2023-10" db="EMBL/GenBank/DDBJ databases">
        <title>The genome sequence of Streptomyces sp. HUAS YS2.</title>
        <authorList>
            <person name="Mo P."/>
        </authorList>
    </citation>
    <scope>NUCLEOTIDE SEQUENCE [LARGE SCALE GENOMIC DNA]</scope>
    <source>
        <strain evidence="2 3">HUAS YS2</strain>
    </source>
</reference>
<dbReference type="InterPro" id="IPR036388">
    <property type="entry name" value="WH-like_DNA-bd_sf"/>
</dbReference>
<organism evidence="2 3">
    <name type="scientific">Streptomyces solicathayae</name>
    <dbReference type="NCBI Taxonomy" id="3081768"/>
    <lineage>
        <taxon>Bacteria</taxon>
        <taxon>Bacillati</taxon>
        <taxon>Actinomycetota</taxon>
        <taxon>Actinomycetes</taxon>
        <taxon>Kitasatosporales</taxon>
        <taxon>Streptomycetaceae</taxon>
        <taxon>Streptomyces</taxon>
    </lineage>
</organism>
<accession>A0ABZ0LNJ1</accession>
<name>A0ABZ0LNJ1_9ACTN</name>
<evidence type="ECO:0000313" key="2">
    <source>
        <dbReference type="EMBL" id="WOX21063.1"/>
    </source>
</evidence>
<gene>
    <name evidence="2" type="ORF">R2D22_06535</name>
</gene>
<proteinExistence type="predicted"/>
<dbReference type="EMBL" id="CP137573">
    <property type="protein sequence ID" value="WOX21063.1"/>
    <property type="molecule type" value="Genomic_DNA"/>
</dbReference>
<dbReference type="NCBIfam" id="TIGR01764">
    <property type="entry name" value="excise"/>
    <property type="match status" value="1"/>
</dbReference>
<feature type="domain" description="Helix-turn-helix" evidence="1">
    <location>
        <begin position="1"/>
        <end position="51"/>
    </location>
</feature>
<dbReference type="Gene3D" id="1.10.10.10">
    <property type="entry name" value="Winged helix-like DNA-binding domain superfamily/Winged helix DNA-binding domain"/>
    <property type="match status" value="1"/>
</dbReference>
<protein>
    <submittedName>
        <fullName evidence="2">Helix-turn-helix domain-containing protein</fullName>
    </submittedName>
</protein>